<evidence type="ECO:0000313" key="2">
    <source>
        <dbReference type="Proteomes" id="UP000000657"/>
    </source>
</evidence>
<dbReference type="EMBL" id="CT573213">
    <property type="protein sequence ID" value="CAJ63136.1"/>
    <property type="molecule type" value="Genomic_DNA"/>
</dbReference>
<gene>
    <name evidence="1" type="ordered locus">FRAAL4494</name>
</gene>
<keyword evidence="2" id="KW-1185">Reference proteome</keyword>
<sequence>MTGGTTSLVNEVAAVASQDPAAPTHTEVISSVRGWHADNLMHSE</sequence>
<dbReference type="HOGENOM" id="CLU_3216605_0_0_11"/>
<accession>Q0RH95</accession>
<reference evidence="1 2" key="1">
    <citation type="journal article" date="2007" name="Genome Res.">
        <title>Genome characteristics of facultatively symbiotic Frankia sp. strains reflect host range and host plant biogeography.</title>
        <authorList>
            <person name="Normand P."/>
            <person name="Lapierre P."/>
            <person name="Tisa L.S."/>
            <person name="Gogarten J.P."/>
            <person name="Alloisio N."/>
            <person name="Bagnarol E."/>
            <person name="Bassi C.A."/>
            <person name="Berry A.M."/>
            <person name="Bickhart D.M."/>
            <person name="Choisne N."/>
            <person name="Couloux A."/>
            <person name="Cournoyer B."/>
            <person name="Cruveiller S."/>
            <person name="Daubin V."/>
            <person name="Demange N."/>
            <person name="Francino M.P."/>
            <person name="Goltsman E."/>
            <person name="Huang Y."/>
            <person name="Kopp O.R."/>
            <person name="Labarre L."/>
            <person name="Lapidus A."/>
            <person name="Lavire C."/>
            <person name="Marechal J."/>
            <person name="Martinez M."/>
            <person name="Mastronunzio J.E."/>
            <person name="Mullin B.C."/>
            <person name="Niemann J."/>
            <person name="Pujic P."/>
            <person name="Rawnsley T."/>
            <person name="Rouy Z."/>
            <person name="Schenowitz C."/>
            <person name="Sellstedt A."/>
            <person name="Tavares F."/>
            <person name="Tomkins J.P."/>
            <person name="Vallenet D."/>
            <person name="Valverde C."/>
            <person name="Wall L.G."/>
            <person name="Wang Y."/>
            <person name="Medigue C."/>
            <person name="Benson D.R."/>
        </authorList>
    </citation>
    <scope>NUCLEOTIDE SEQUENCE [LARGE SCALE GENOMIC DNA]</scope>
    <source>
        <strain evidence="2">DSM 45986 / CECT 9034 / ACN14a</strain>
    </source>
</reference>
<name>Q0RH95_FRAAA</name>
<dbReference type="STRING" id="326424.FRAAL4494"/>
<dbReference type="KEGG" id="fal:FRAAL4494"/>
<organism evidence="1 2">
    <name type="scientific">Frankia alni (strain DSM 45986 / CECT 9034 / ACN14a)</name>
    <dbReference type="NCBI Taxonomy" id="326424"/>
    <lineage>
        <taxon>Bacteria</taxon>
        <taxon>Bacillati</taxon>
        <taxon>Actinomycetota</taxon>
        <taxon>Actinomycetes</taxon>
        <taxon>Frankiales</taxon>
        <taxon>Frankiaceae</taxon>
        <taxon>Frankia</taxon>
    </lineage>
</organism>
<dbReference type="Proteomes" id="UP000000657">
    <property type="component" value="Chromosome"/>
</dbReference>
<dbReference type="AlphaFoldDB" id="Q0RH95"/>
<protein>
    <submittedName>
        <fullName evidence="1">Uncharacterized protein</fullName>
    </submittedName>
</protein>
<evidence type="ECO:0000313" key="1">
    <source>
        <dbReference type="EMBL" id="CAJ63136.1"/>
    </source>
</evidence>
<proteinExistence type="predicted"/>